<gene>
    <name evidence="2" type="primary">LOC104236964</name>
</gene>
<keyword evidence="1" id="KW-1185">Reference proteome</keyword>
<proteinExistence type="predicted"/>
<dbReference type="STRING" id="4096.A0A1U7XS61"/>
<dbReference type="Proteomes" id="UP000189701">
    <property type="component" value="Unplaced"/>
</dbReference>
<dbReference type="SUPFAM" id="SSF56219">
    <property type="entry name" value="DNase I-like"/>
    <property type="match status" value="1"/>
</dbReference>
<dbReference type="AlphaFoldDB" id="A0A1U7XS61"/>
<dbReference type="InterPro" id="IPR036691">
    <property type="entry name" value="Endo/exonu/phosph_ase_sf"/>
</dbReference>
<reference evidence="2" key="2">
    <citation type="submission" date="2025-08" db="UniProtKB">
        <authorList>
            <consortium name="RefSeq"/>
        </authorList>
    </citation>
    <scope>IDENTIFICATION</scope>
    <source>
        <tissue evidence="2">Leaf</tissue>
    </source>
</reference>
<evidence type="ECO:0000313" key="2">
    <source>
        <dbReference type="RefSeq" id="XP_009789320.1"/>
    </source>
</evidence>
<dbReference type="Gene3D" id="3.60.10.10">
    <property type="entry name" value="Endonuclease/exonuclease/phosphatase"/>
    <property type="match status" value="2"/>
</dbReference>
<dbReference type="PANTHER" id="PTHR23227">
    <property type="entry name" value="BUCENTAUR RELATED"/>
    <property type="match status" value="1"/>
</dbReference>
<sequence length="198" mass="22104">MKVDKNSSCRLRIGSWNIGTLTGKSIELVKILQKRRVNIACVQETRWVGSKARNVDGYKLWYSGAVRGKNGMGILVDRELREYVVEVSTYAPQAGLGEEVKRRFWEGLDKTDFNGRIGSAAGSYGEVHGGFGLEDRNGGGTSLLDLARAFELVIANSIFPKREEHLITFQSAAGRTQIDYLLLRRCDRGLCKDCKFIP</sequence>
<name>A0A1U7XS61_NICSY</name>
<dbReference type="InterPro" id="IPR027124">
    <property type="entry name" value="Swc5/CFDP1/2"/>
</dbReference>
<dbReference type="PANTHER" id="PTHR23227:SF67">
    <property type="entry name" value="CRANIOFACIAL DEVELOPMENT PROTEIN 2-LIKE"/>
    <property type="match status" value="1"/>
</dbReference>
<dbReference type="RefSeq" id="XP_009789320.1">
    <property type="nucleotide sequence ID" value="XM_009791018.1"/>
</dbReference>
<evidence type="ECO:0000313" key="1">
    <source>
        <dbReference type="Proteomes" id="UP000189701"/>
    </source>
</evidence>
<reference evidence="1" key="1">
    <citation type="journal article" date="2013" name="Genome Biol.">
        <title>Reference genomes and transcriptomes of Nicotiana sylvestris and Nicotiana tomentosiformis.</title>
        <authorList>
            <person name="Sierro N."/>
            <person name="Battey J.N."/>
            <person name="Ouadi S."/>
            <person name="Bovet L."/>
            <person name="Goepfert S."/>
            <person name="Bakaher N."/>
            <person name="Peitsch M.C."/>
            <person name="Ivanov N.V."/>
        </authorList>
    </citation>
    <scope>NUCLEOTIDE SEQUENCE [LARGE SCALE GENOMIC DNA]</scope>
</reference>
<accession>A0A1U7XS61</accession>
<protein>
    <submittedName>
        <fullName evidence="2">Uncharacterized protein LOC104236964</fullName>
    </submittedName>
</protein>
<organism evidence="1 2">
    <name type="scientific">Nicotiana sylvestris</name>
    <name type="common">Wood tobacco</name>
    <name type="synonym">South American tobacco</name>
    <dbReference type="NCBI Taxonomy" id="4096"/>
    <lineage>
        <taxon>Eukaryota</taxon>
        <taxon>Viridiplantae</taxon>
        <taxon>Streptophyta</taxon>
        <taxon>Embryophyta</taxon>
        <taxon>Tracheophyta</taxon>
        <taxon>Spermatophyta</taxon>
        <taxon>Magnoliopsida</taxon>
        <taxon>eudicotyledons</taxon>
        <taxon>Gunneridae</taxon>
        <taxon>Pentapetalae</taxon>
        <taxon>asterids</taxon>
        <taxon>lamiids</taxon>
        <taxon>Solanales</taxon>
        <taxon>Solanaceae</taxon>
        <taxon>Nicotianoideae</taxon>
        <taxon>Nicotianeae</taxon>
        <taxon>Nicotiana</taxon>
    </lineage>
</organism>